<keyword evidence="1" id="KW-0732">Signal</keyword>
<gene>
    <name evidence="2" type="ORF">PUN28_006986</name>
</gene>
<name>A0AAW2G749_9HYME</name>
<comment type="caution">
    <text evidence="2">The sequence shown here is derived from an EMBL/GenBank/DDBJ whole genome shotgun (WGS) entry which is preliminary data.</text>
</comment>
<proteinExistence type="predicted"/>
<sequence length="72" mass="7875">MPAGKQMVAPFIGLFVGSAMTFCPAMKQAGDSPCVGEHQAMRLQLLSLLKRIRELACSRYTFSAKNLVTARE</sequence>
<dbReference type="AlphaFoldDB" id="A0AAW2G749"/>
<feature type="signal peptide" evidence="1">
    <location>
        <begin position="1"/>
        <end position="19"/>
    </location>
</feature>
<protein>
    <recommendedName>
        <fullName evidence="4">Secreted protein</fullName>
    </recommendedName>
</protein>
<dbReference type="EMBL" id="JADYXP020000006">
    <property type="protein sequence ID" value="KAL0121876.1"/>
    <property type="molecule type" value="Genomic_DNA"/>
</dbReference>
<evidence type="ECO:0000313" key="2">
    <source>
        <dbReference type="EMBL" id="KAL0121876.1"/>
    </source>
</evidence>
<evidence type="ECO:0000313" key="3">
    <source>
        <dbReference type="Proteomes" id="UP001430953"/>
    </source>
</evidence>
<accession>A0AAW2G749</accession>
<evidence type="ECO:0000256" key="1">
    <source>
        <dbReference type="SAM" id="SignalP"/>
    </source>
</evidence>
<feature type="chain" id="PRO_5043340660" description="Secreted protein" evidence="1">
    <location>
        <begin position="20"/>
        <end position="72"/>
    </location>
</feature>
<keyword evidence="3" id="KW-1185">Reference proteome</keyword>
<dbReference type="Proteomes" id="UP001430953">
    <property type="component" value="Unassembled WGS sequence"/>
</dbReference>
<organism evidence="2 3">
    <name type="scientific">Cardiocondyla obscurior</name>
    <dbReference type="NCBI Taxonomy" id="286306"/>
    <lineage>
        <taxon>Eukaryota</taxon>
        <taxon>Metazoa</taxon>
        <taxon>Ecdysozoa</taxon>
        <taxon>Arthropoda</taxon>
        <taxon>Hexapoda</taxon>
        <taxon>Insecta</taxon>
        <taxon>Pterygota</taxon>
        <taxon>Neoptera</taxon>
        <taxon>Endopterygota</taxon>
        <taxon>Hymenoptera</taxon>
        <taxon>Apocrita</taxon>
        <taxon>Aculeata</taxon>
        <taxon>Formicoidea</taxon>
        <taxon>Formicidae</taxon>
        <taxon>Myrmicinae</taxon>
        <taxon>Cardiocondyla</taxon>
    </lineage>
</organism>
<reference evidence="2 3" key="1">
    <citation type="submission" date="2023-03" db="EMBL/GenBank/DDBJ databases">
        <title>High recombination rates correlate with genetic variation in Cardiocondyla obscurior ants.</title>
        <authorList>
            <person name="Errbii M."/>
        </authorList>
    </citation>
    <scope>NUCLEOTIDE SEQUENCE [LARGE SCALE GENOMIC DNA]</scope>
    <source>
        <strain evidence="2">Alpha-2009</strain>
        <tissue evidence="2">Whole body</tissue>
    </source>
</reference>
<evidence type="ECO:0008006" key="4">
    <source>
        <dbReference type="Google" id="ProtNLM"/>
    </source>
</evidence>